<dbReference type="AlphaFoldDB" id="A0A1B9A0U7"/>
<evidence type="ECO:0000313" key="4">
    <source>
        <dbReference type="Proteomes" id="UP000092651"/>
    </source>
</evidence>
<gene>
    <name evidence="3" type="ORF">BBI01_02875</name>
</gene>
<proteinExistence type="predicted"/>
<sequence>MMRIVFSSVLVLMCASFGFAQKLKKEDVVGFWKLKESGFYEGKKKEKKDFDNCLLMRNYTIREDGFAIYNRIEGSVGNCIPTEPSLSFWKIVDNRIQFYINKDTIIDEVEVTLNSDKTITFTSYIPQPIKDKDPNLEKMLNTIYYDVLEAY</sequence>
<dbReference type="Pfam" id="PF13648">
    <property type="entry name" value="Lipocalin_4"/>
    <property type="match status" value="1"/>
</dbReference>
<keyword evidence="4" id="KW-1185">Reference proteome</keyword>
<organism evidence="3 4">
    <name type="scientific">Chryseobacterium artocarpi</name>
    <dbReference type="NCBI Taxonomy" id="1414727"/>
    <lineage>
        <taxon>Bacteria</taxon>
        <taxon>Pseudomonadati</taxon>
        <taxon>Bacteroidota</taxon>
        <taxon>Flavobacteriia</taxon>
        <taxon>Flavobacteriales</taxon>
        <taxon>Weeksellaceae</taxon>
        <taxon>Chryseobacterium group</taxon>
        <taxon>Chryseobacterium</taxon>
    </lineage>
</organism>
<evidence type="ECO:0000259" key="2">
    <source>
        <dbReference type="Pfam" id="PF13648"/>
    </source>
</evidence>
<dbReference type="Proteomes" id="UP000092651">
    <property type="component" value="Unassembled WGS sequence"/>
</dbReference>
<dbReference type="OrthoDB" id="709567at2"/>
<evidence type="ECO:0000256" key="1">
    <source>
        <dbReference type="SAM" id="SignalP"/>
    </source>
</evidence>
<feature type="signal peptide" evidence="1">
    <location>
        <begin position="1"/>
        <end position="20"/>
    </location>
</feature>
<feature type="domain" description="Lipocalin-like" evidence="2">
    <location>
        <begin position="29"/>
        <end position="117"/>
    </location>
</feature>
<accession>A0A1B9A0U7</accession>
<name>A0A1B9A0U7_9FLAO</name>
<reference evidence="3 4" key="1">
    <citation type="submission" date="2016-07" db="EMBL/GenBank/DDBJ databases">
        <authorList>
            <person name="Jeong J.-J."/>
            <person name="Kim D.W."/>
            <person name="Sang M.K."/>
            <person name="Choi I.-G."/>
            <person name="Kim K.D."/>
        </authorList>
    </citation>
    <scope>NUCLEOTIDE SEQUENCE [LARGE SCALE GENOMIC DNA]</scope>
    <source>
        <strain evidence="3 4">UTM-3</strain>
    </source>
</reference>
<evidence type="ECO:0000313" key="3">
    <source>
        <dbReference type="EMBL" id="OCA77414.1"/>
    </source>
</evidence>
<protein>
    <recommendedName>
        <fullName evidence="2">Lipocalin-like domain-containing protein</fullName>
    </recommendedName>
</protein>
<comment type="caution">
    <text evidence="3">The sequence shown here is derived from an EMBL/GenBank/DDBJ whole genome shotgun (WGS) entry which is preliminary data.</text>
</comment>
<dbReference type="InterPro" id="IPR024311">
    <property type="entry name" value="Lipocalin-like"/>
</dbReference>
<keyword evidence="1" id="KW-0732">Signal</keyword>
<dbReference type="EMBL" id="MAYH01000001">
    <property type="protein sequence ID" value="OCA77414.1"/>
    <property type="molecule type" value="Genomic_DNA"/>
</dbReference>
<feature type="chain" id="PRO_5008621453" description="Lipocalin-like domain-containing protein" evidence="1">
    <location>
        <begin position="21"/>
        <end position="151"/>
    </location>
</feature>